<comment type="cofactor">
    <cofactor evidence="9">
        <name>Fe(2+)</name>
        <dbReference type="ChEBI" id="CHEBI:29033"/>
    </cofactor>
    <text evidence="9">Binds 2 Fe(2+) ions per subunit.</text>
</comment>
<dbReference type="SUPFAM" id="SSF48371">
    <property type="entry name" value="ARM repeat"/>
    <property type="match status" value="1"/>
</dbReference>
<feature type="binding site" evidence="9">
    <location>
        <position position="235"/>
    </location>
    <ligand>
        <name>Fe cation</name>
        <dbReference type="ChEBI" id="CHEBI:24875"/>
        <label>2</label>
    </ligand>
</feature>
<dbReference type="EC" id="1.14.99.29" evidence="9"/>
<name>A0A9W7FZB2_9STRA</name>
<evidence type="ECO:0000256" key="6">
    <source>
        <dbReference type="ARBA" id="ARBA00023004"/>
    </source>
</evidence>
<comment type="pathway">
    <text evidence="2 9">Protein modification; eIF5A hypusination.</text>
</comment>
<dbReference type="HAMAP" id="MF_03101">
    <property type="entry name" value="Deoxyhypusine_hydroxylase"/>
    <property type="match status" value="1"/>
</dbReference>
<keyword evidence="5 9" id="KW-0560">Oxidoreductase</keyword>
<protein>
    <recommendedName>
        <fullName evidence="9">Deoxyhypusine hydroxylase</fullName>
        <shortName evidence="9">DOHH</shortName>
        <ecNumber evidence="9">1.14.99.29</ecNumber>
    </recommendedName>
    <alternativeName>
        <fullName evidence="9">Deoxyhypusine dioxygenase</fullName>
    </alternativeName>
    <alternativeName>
        <fullName evidence="9">Deoxyhypusine monooxygenase</fullName>
    </alternativeName>
</protein>
<keyword evidence="7 9" id="KW-0503">Monooxygenase</keyword>
<keyword evidence="6 9" id="KW-0408">Iron</keyword>
<dbReference type="InterPro" id="IPR016024">
    <property type="entry name" value="ARM-type_fold"/>
</dbReference>
<evidence type="ECO:0000256" key="2">
    <source>
        <dbReference type="ARBA" id="ARBA00005041"/>
    </source>
</evidence>
<evidence type="ECO:0000313" key="10">
    <source>
        <dbReference type="EMBL" id="GMI24898.1"/>
    </source>
</evidence>
<feature type="binding site" evidence="9">
    <location>
        <position position="268"/>
    </location>
    <ligand>
        <name>Fe cation</name>
        <dbReference type="ChEBI" id="CHEBI:24875"/>
        <label>2</label>
    </ligand>
</feature>
<accession>A0A9W7FZB2</accession>
<evidence type="ECO:0000256" key="1">
    <source>
        <dbReference type="ARBA" id="ARBA00000068"/>
    </source>
</evidence>
<feature type="binding site" evidence="9">
    <location>
        <position position="234"/>
    </location>
    <ligand>
        <name>Fe cation</name>
        <dbReference type="ChEBI" id="CHEBI:24875"/>
        <label>2</label>
    </ligand>
</feature>
<feature type="binding site" evidence="9">
    <location>
        <position position="102"/>
    </location>
    <ligand>
        <name>Fe cation</name>
        <dbReference type="ChEBI" id="CHEBI:24875"/>
        <label>1</label>
    </ligand>
</feature>
<dbReference type="EMBL" id="BRYA01000597">
    <property type="protein sequence ID" value="GMI24898.1"/>
    <property type="molecule type" value="Genomic_DNA"/>
</dbReference>
<organism evidence="10 11">
    <name type="scientific">Triparma columacea</name>
    <dbReference type="NCBI Taxonomy" id="722753"/>
    <lineage>
        <taxon>Eukaryota</taxon>
        <taxon>Sar</taxon>
        <taxon>Stramenopiles</taxon>
        <taxon>Ochrophyta</taxon>
        <taxon>Bolidophyceae</taxon>
        <taxon>Parmales</taxon>
        <taxon>Triparmaceae</taxon>
        <taxon>Triparma</taxon>
    </lineage>
</organism>
<dbReference type="InterPro" id="IPR011989">
    <property type="entry name" value="ARM-like"/>
</dbReference>
<dbReference type="AlphaFoldDB" id="A0A9W7FZB2"/>
<sequence length="356" mass="39097">MSTFKIPPIKTLIACISSPNQPIGARMRAAYHLKQIYQLPDTSDQTKLLIVDTLGTQVDRKEHGELMSHEIAYVMGQIRDKRGLKYLMETLRNRDNTTIVRHEAAEAIGAIGEEEGLEMEGCVGEEDDVEVVETVGIAVEFIKWRLKGESTEENMPIACACMTKKYDSTDPAPPHPSHSGMTYSELGGVIRDSSRGLWERYRAMFSLRNMGGGQAATELGRALVEDESSALFRHEVAFVLGQLQHPDGLPYLVECLRRKDEHPFARHEACEAVGAIDGDWETIEAVLKEFEKDGQRIVAESAMVAMDGRDYFGVLGGGEGEDGGFTTLKHGEGGEGDEIIGREGVINGHFNTVGAA</sequence>
<comment type="caution">
    <text evidence="10">The sequence shown here is derived from an EMBL/GenBank/DDBJ whole genome shotgun (WGS) entry which is preliminary data.</text>
</comment>
<keyword evidence="11" id="KW-1185">Reference proteome</keyword>
<feature type="binding site" evidence="9">
    <location>
        <position position="69"/>
    </location>
    <ligand>
        <name>Fe cation</name>
        <dbReference type="ChEBI" id="CHEBI:24875"/>
        <label>1</label>
    </ligand>
</feature>
<dbReference type="Pfam" id="PF13646">
    <property type="entry name" value="HEAT_2"/>
    <property type="match status" value="1"/>
</dbReference>
<keyword evidence="3 9" id="KW-0479">Metal-binding</keyword>
<feature type="binding site" evidence="9">
    <location>
        <position position="70"/>
    </location>
    <ligand>
        <name>Fe cation</name>
        <dbReference type="ChEBI" id="CHEBI:24875"/>
        <label>1</label>
    </ligand>
</feature>
<dbReference type="GO" id="GO:0019135">
    <property type="term" value="F:deoxyhypusine monooxygenase activity"/>
    <property type="evidence" value="ECO:0007669"/>
    <property type="project" value="UniProtKB-UniRule"/>
</dbReference>
<dbReference type="InterPro" id="IPR004155">
    <property type="entry name" value="PBS_lyase_HEAT"/>
</dbReference>
<comment type="similarity">
    <text evidence="9">Belongs to the deoxyhypusine hydroxylase family.</text>
</comment>
<dbReference type="SMART" id="SM00567">
    <property type="entry name" value="EZ_HEAT"/>
    <property type="match status" value="5"/>
</dbReference>
<gene>
    <name evidence="10" type="ORF">TrCOL_g4099</name>
</gene>
<evidence type="ECO:0000256" key="8">
    <source>
        <dbReference type="ARBA" id="ARBA00023256"/>
    </source>
</evidence>
<feature type="binding site" evidence="9">
    <location>
        <position position="267"/>
    </location>
    <ligand>
        <name>Fe cation</name>
        <dbReference type="ChEBI" id="CHEBI:24875"/>
        <label>2</label>
    </ligand>
</feature>
<comment type="function">
    <text evidence="9">Catalyzes the hydroxylation of the N(6)-(4-aminobutyl)-L-lysine intermediate to form hypusine, an essential post-translational modification only found in mature eIF-5A factor.</text>
</comment>
<evidence type="ECO:0000256" key="4">
    <source>
        <dbReference type="ARBA" id="ARBA00022737"/>
    </source>
</evidence>
<keyword evidence="4" id="KW-0677">Repeat</keyword>
<evidence type="ECO:0000256" key="9">
    <source>
        <dbReference type="HAMAP-Rule" id="MF_03101"/>
    </source>
</evidence>
<evidence type="ECO:0000256" key="3">
    <source>
        <dbReference type="ARBA" id="ARBA00022723"/>
    </source>
</evidence>
<feature type="binding site" evidence="9">
    <location>
        <position position="103"/>
    </location>
    <ligand>
        <name>Fe cation</name>
        <dbReference type="ChEBI" id="CHEBI:24875"/>
        <label>1</label>
    </ligand>
</feature>
<dbReference type="GO" id="GO:0046872">
    <property type="term" value="F:metal ion binding"/>
    <property type="evidence" value="ECO:0007669"/>
    <property type="project" value="UniProtKB-KW"/>
</dbReference>
<proteinExistence type="inferred from homology"/>
<dbReference type="PANTHER" id="PTHR12697">
    <property type="entry name" value="PBS LYASE HEAT-LIKE PROTEIN"/>
    <property type="match status" value="1"/>
</dbReference>
<dbReference type="PANTHER" id="PTHR12697:SF5">
    <property type="entry name" value="DEOXYHYPUSINE HYDROXYLASE"/>
    <property type="match status" value="1"/>
</dbReference>
<keyword evidence="8 9" id="KW-0386">Hypusine biosynthesis</keyword>
<reference evidence="11" key="1">
    <citation type="journal article" date="2023" name="Commun. Biol.">
        <title>Genome analysis of Parmales, the sister group of diatoms, reveals the evolutionary specialization of diatoms from phago-mixotrophs to photoautotrophs.</title>
        <authorList>
            <person name="Ban H."/>
            <person name="Sato S."/>
            <person name="Yoshikawa S."/>
            <person name="Yamada K."/>
            <person name="Nakamura Y."/>
            <person name="Ichinomiya M."/>
            <person name="Sato N."/>
            <person name="Blanc-Mathieu R."/>
            <person name="Endo H."/>
            <person name="Kuwata A."/>
            <person name="Ogata H."/>
        </authorList>
    </citation>
    <scope>NUCLEOTIDE SEQUENCE [LARGE SCALE GENOMIC DNA]</scope>
</reference>
<dbReference type="Pfam" id="PF03130">
    <property type="entry name" value="HEAT_PBS"/>
    <property type="match status" value="1"/>
</dbReference>
<dbReference type="InterPro" id="IPR027517">
    <property type="entry name" value="Deoxyhypusine_hydroxylase"/>
</dbReference>
<comment type="catalytic activity">
    <reaction evidence="1 9">
        <text>[eIF5A protein]-deoxyhypusine + AH2 + O2 = [eIF5A protein]-hypusine + A + H2O</text>
        <dbReference type="Rhea" id="RHEA:14101"/>
        <dbReference type="Rhea" id="RHEA-COMP:10144"/>
        <dbReference type="Rhea" id="RHEA-COMP:12592"/>
        <dbReference type="ChEBI" id="CHEBI:13193"/>
        <dbReference type="ChEBI" id="CHEBI:15377"/>
        <dbReference type="ChEBI" id="CHEBI:15379"/>
        <dbReference type="ChEBI" id="CHEBI:17499"/>
        <dbReference type="ChEBI" id="CHEBI:82657"/>
        <dbReference type="ChEBI" id="CHEBI:91175"/>
        <dbReference type="EC" id="1.14.99.29"/>
    </reaction>
</comment>
<evidence type="ECO:0000256" key="5">
    <source>
        <dbReference type="ARBA" id="ARBA00023002"/>
    </source>
</evidence>
<evidence type="ECO:0000313" key="11">
    <source>
        <dbReference type="Proteomes" id="UP001165065"/>
    </source>
</evidence>
<dbReference type="OrthoDB" id="421002at2759"/>
<evidence type="ECO:0000256" key="7">
    <source>
        <dbReference type="ARBA" id="ARBA00023033"/>
    </source>
</evidence>
<dbReference type="Gene3D" id="1.25.10.10">
    <property type="entry name" value="Leucine-rich Repeat Variant"/>
    <property type="match status" value="2"/>
</dbReference>
<dbReference type="Proteomes" id="UP001165065">
    <property type="component" value="Unassembled WGS sequence"/>
</dbReference>